<evidence type="ECO:0000313" key="2">
    <source>
        <dbReference type="Proteomes" id="UP001439008"/>
    </source>
</evidence>
<accession>A0ABV2AT97</accession>
<name>A0ABV2AT97_9EUKA</name>
<protein>
    <submittedName>
        <fullName evidence="1">Uncharacterized protein</fullName>
    </submittedName>
</protein>
<evidence type="ECO:0000313" key="1">
    <source>
        <dbReference type="EMBL" id="MES1922894.1"/>
    </source>
</evidence>
<dbReference type="Proteomes" id="UP001439008">
    <property type="component" value="Unassembled WGS sequence"/>
</dbReference>
<comment type="caution">
    <text evidence="1">The sequence shown here is derived from an EMBL/GenBank/DDBJ whole genome shotgun (WGS) entry which is preliminary data.</text>
</comment>
<gene>
    <name evidence="1" type="ORF">MHBO_004425</name>
</gene>
<proteinExistence type="predicted"/>
<organism evidence="1 2">
    <name type="scientific">Bonamia ostreae</name>
    <dbReference type="NCBI Taxonomy" id="126728"/>
    <lineage>
        <taxon>Eukaryota</taxon>
        <taxon>Sar</taxon>
        <taxon>Rhizaria</taxon>
        <taxon>Endomyxa</taxon>
        <taxon>Ascetosporea</taxon>
        <taxon>Haplosporida</taxon>
        <taxon>Bonamia</taxon>
    </lineage>
</organism>
<sequence>MGIVNDSLIELYWSPHKNRDMKCNKHAILSYMQRLGLIAVSQNHSGNHFIPFANTHDYQDHMDSYTNRTPDLVFKFQHLPHFFFPTFIQGCMAQWNVLKDTGKLLIFNKAVFFDYGDHIHKIGVASGKVSIKLQVFSFEHTLDELKTAQIGKIIKETIKTTSAKFHQETHYEVGFSCYAFNSTNDDYSFLNENVIKALPKGRSQCPLHPHGRHSIDRKDFLKYWVKV</sequence>
<reference evidence="1 2" key="1">
    <citation type="journal article" date="2024" name="BMC Biol.">
        <title>Comparative genomics of Ascetosporea gives new insight into the evolutionary basis for animal parasitism in Rhizaria.</title>
        <authorList>
            <person name="Hiltunen Thoren M."/>
            <person name="Onut-Brannstrom I."/>
            <person name="Alfjorden A."/>
            <person name="Peckova H."/>
            <person name="Swords F."/>
            <person name="Hooper C."/>
            <person name="Holzer A.S."/>
            <person name="Bass D."/>
            <person name="Burki F."/>
        </authorList>
    </citation>
    <scope>NUCLEOTIDE SEQUENCE [LARGE SCALE GENOMIC DNA]</scope>
    <source>
        <strain evidence="1">20-A016</strain>
    </source>
</reference>
<dbReference type="EMBL" id="JBDODL010003981">
    <property type="protein sequence ID" value="MES1922894.1"/>
    <property type="molecule type" value="Genomic_DNA"/>
</dbReference>
<keyword evidence="2" id="KW-1185">Reference proteome</keyword>